<keyword evidence="3" id="KW-1185">Reference proteome</keyword>
<accession>E9H5Q4</accession>
<keyword evidence="1" id="KW-1133">Transmembrane helix</keyword>
<evidence type="ECO:0000256" key="1">
    <source>
        <dbReference type="SAM" id="Phobius"/>
    </source>
</evidence>
<evidence type="ECO:0000313" key="3">
    <source>
        <dbReference type="Proteomes" id="UP000000305"/>
    </source>
</evidence>
<name>E9H5Q4_DAPPU</name>
<reference evidence="2 3" key="1">
    <citation type="journal article" date="2011" name="Science">
        <title>The ecoresponsive genome of Daphnia pulex.</title>
        <authorList>
            <person name="Colbourne J.K."/>
            <person name="Pfrender M.E."/>
            <person name="Gilbert D."/>
            <person name="Thomas W.K."/>
            <person name="Tucker A."/>
            <person name="Oakley T.H."/>
            <person name="Tokishita S."/>
            <person name="Aerts A."/>
            <person name="Arnold G.J."/>
            <person name="Basu M.K."/>
            <person name="Bauer D.J."/>
            <person name="Caceres C.E."/>
            <person name="Carmel L."/>
            <person name="Casola C."/>
            <person name="Choi J.H."/>
            <person name="Detter J.C."/>
            <person name="Dong Q."/>
            <person name="Dusheyko S."/>
            <person name="Eads B.D."/>
            <person name="Frohlich T."/>
            <person name="Geiler-Samerotte K.A."/>
            <person name="Gerlach D."/>
            <person name="Hatcher P."/>
            <person name="Jogdeo S."/>
            <person name="Krijgsveld J."/>
            <person name="Kriventseva E.V."/>
            <person name="Kultz D."/>
            <person name="Laforsch C."/>
            <person name="Lindquist E."/>
            <person name="Lopez J."/>
            <person name="Manak J.R."/>
            <person name="Muller J."/>
            <person name="Pangilinan J."/>
            <person name="Patwardhan R.P."/>
            <person name="Pitluck S."/>
            <person name="Pritham E.J."/>
            <person name="Rechtsteiner A."/>
            <person name="Rho M."/>
            <person name="Rogozin I.B."/>
            <person name="Sakarya O."/>
            <person name="Salamov A."/>
            <person name="Schaack S."/>
            <person name="Shapiro H."/>
            <person name="Shiga Y."/>
            <person name="Skalitzky C."/>
            <person name="Smith Z."/>
            <person name="Souvorov A."/>
            <person name="Sung W."/>
            <person name="Tang Z."/>
            <person name="Tsuchiya D."/>
            <person name="Tu H."/>
            <person name="Vos H."/>
            <person name="Wang M."/>
            <person name="Wolf Y.I."/>
            <person name="Yamagata H."/>
            <person name="Yamada T."/>
            <person name="Ye Y."/>
            <person name="Shaw J.R."/>
            <person name="Andrews J."/>
            <person name="Crease T.J."/>
            <person name="Tang H."/>
            <person name="Lucas S.M."/>
            <person name="Robertson H.M."/>
            <person name="Bork P."/>
            <person name="Koonin E.V."/>
            <person name="Zdobnov E.M."/>
            <person name="Grigoriev I.V."/>
            <person name="Lynch M."/>
            <person name="Boore J.L."/>
        </authorList>
    </citation>
    <scope>NUCLEOTIDE SEQUENCE [LARGE SCALE GENOMIC DNA]</scope>
</reference>
<feature type="transmembrane region" description="Helical" evidence="1">
    <location>
        <begin position="62"/>
        <end position="79"/>
    </location>
</feature>
<dbReference type="EMBL" id="GL732594">
    <property type="protein sequence ID" value="EFX73047.1"/>
    <property type="molecule type" value="Genomic_DNA"/>
</dbReference>
<keyword evidence="1" id="KW-0472">Membrane</keyword>
<evidence type="ECO:0000313" key="2">
    <source>
        <dbReference type="EMBL" id="EFX73047.1"/>
    </source>
</evidence>
<dbReference type="AlphaFoldDB" id="E9H5Q4"/>
<dbReference type="Proteomes" id="UP000000305">
    <property type="component" value="Unassembled WGS sequence"/>
</dbReference>
<dbReference type="HOGENOM" id="CLU_580411_0_0_1"/>
<sequence>MSYSRRVLILKSIGVFNKNRKRSSTSTTTVYENNLPQNLLARKHRRKTIIVRPSKPTNIDRLSAIVFFIFLIILLLKIINSSELEIPLAANEEHRGRLADVRRRAQLYLADVYKVAKAPLTSFYENLVASLARMRADREAQLDRSLLNKKPRRISFNTDQNNADYDKPVEVRLNSDGAVLAKVINRAVMNNRFNSTKLYRSLANRVTVEPTRHLLKHVSDNQIACVTTSPSGSDARIYCTTKFLCSLSGGRPKGPCIAGKVNYINPVKTFGEIHWKQSANVSAQSTCILAVKTKSKLQQLLSKPICKIRLEFMSLSISQPTSGICTEAFPISQSSTVVPIRCDGKSRFNKHLDVLSSAVTANDVQLMFNFVAGTGAISWNIVVLPCRAFFLVGNATRRINDQTYTVCFRTELISEKRAEKMNLAVYLVNSNGGDAFSFVKASTNVVSALAVIQANLAAVATAAFTQSAPGV</sequence>
<organism evidence="2 3">
    <name type="scientific">Daphnia pulex</name>
    <name type="common">Water flea</name>
    <dbReference type="NCBI Taxonomy" id="6669"/>
    <lineage>
        <taxon>Eukaryota</taxon>
        <taxon>Metazoa</taxon>
        <taxon>Ecdysozoa</taxon>
        <taxon>Arthropoda</taxon>
        <taxon>Crustacea</taxon>
        <taxon>Branchiopoda</taxon>
        <taxon>Diplostraca</taxon>
        <taxon>Cladocera</taxon>
        <taxon>Anomopoda</taxon>
        <taxon>Daphniidae</taxon>
        <taxon>Daphnia</taxon>
    </lineage>
</organism>
<gene>
    <name evidence="2" type="ORF">DAPPUDRAFT_325676</name>
</gene>
<dbReference type="PhylomeDB" id="E9H5Q4"/>
<dbReference type="InParanoid" id="E9H5Q4"/>
<keyword evidence="1" id="KW-0812">Transmembrane</keyword>
<proteinExistence type="predicted"/>
<dbReference type="KEGG" id="dpx:DAPPUDRAFT_325676"/>
<protein>
    <submittedName>
        <fullName evidence="2">Uncharacterized protein</fullName>
    </submittedName>
</protein>
<dbReference type="PANTHER" id="PTHR33236:SF5">
    <property type="entry name" value="CUB DOMAIN-CONTAINING PROTEIN"/>
    <property type="match status" value="1"/>
</dbReference>
<dbReference type="OrthoDB" id="10314858at2759"/>
<dbReference type="PANTHER" id="PTHR33236">
    <property type="entry name" value="INTRAFLAGELLAR TRANSPORT PROTEIN 122 FAMILY PROTEIN-RELATED"/>
    <property type="match status" value="1"/>
</dbReference>